<dbReference type="AlphaFoldDB" id="G4Z3A3"/>
<protein>
    <recommendedName>
        <fullName evidence="2">PTM/DIR17-like Tudor domain-containing protein</fullName>
    </recommendedName>
</protein>
<dbReference type="Proteomes" id="UP000002640">
    <property type="component" value="Unassembled WGS sequence"/>
</dbReference>
<feature type="region of interest" description="Disordered" evidence="1">
    <location>
        <begin position="62"/>
        <end position="109"/>
    </location>
</feature>
<dbReference type="GeneID" id="20652793"/>
<evidence type="ECO:0000259" key="2">
    <source>
        <dbReference type="Pfam" id="PF21743"/>
    </source>
</evidence>
<dbReference type="PANTHER" id="PTHR37384:SF1">
    <property type="entry name" value="OS01G0835600 PROTEIN"/>
    <property type="match status" value="1"/>
</dbReference>
<dbReference type="KEGG" id="psoj:PHYSODRAFT_445970"/>
<feature type="compositionally biased region" description="Acidic residues" evidence="1">
    <location>
        <begin position="168"/>
        <end position="208"/>
    </location>
</feature>
<evidence type="ECO:0000256" key="1">
    <source>
        <dbReference type="SAM" id="MobiDB-lite"/>
    </source>
</evidence>
<name>G4Z3A3_PHYSP</name>
<accession>G4Z3A3</accession>
<feature type="domain" description="PTM/DIR17-like Tudor" evidence="2">
    <location>
        <begin position="11"/>
        <end position="58"/>
    </location>
</feature>
<feature type="non-terminal residue" evidence="3">
    <location>
        <position position="1"/>
    </location>
</feature>
<keyword evidence="4" id="KW-1185">Reference proteome</keyword>
<dbReference type="InParanoid" id="G4Z3A3"/>
<dbReference type="InterPro" id="IPR047365">
    <property type="entry name" value="Tudor_AtPTM-like"/>
</dbReference>
<sequence>RSHRTQRFPLGTRITKYFNGYPQPFQGTVDEHSELTDFYHISYDDGDSEEMTEDDVENHLLFVPKPQKPPRAPKPPKTLKLSKPSKPPKERKSPSSPAMKRANSDSVITVSSSVAVAASSTKGKGRPKVLSLNANAPGLARSSSFTETSTSHLELTEPLSVAIPANTVEEEEEAESEEEEEEEVEEEEEEEEEVVVDDEAGDEDDGTPEEINQLIGKPVERTVTKEGCRIDVVQGAVSSYFPATKMFRVMYFDGECCDLTYKEV</sequence>
<dbReference type="PANTHER" id="PTHR37384">
    <property type="entry name" value="OS01G0835600 PROTEIN"/>
    <property type="match status" value="1"/>
</dbReference>
<reference evidence="3 4" key="1">
    <citation type="journal article" date="2006" name="Science">
        <title>Phytophthora genome sequences uncover evolutionary origins and mechanisms of pathogenesis.</title>
        <authorList>
            <person name="Tyler B.M."/>
            <person name="Tripathy S."/>
            <person name="Zhang X."/>
            <person name="Dehal P."/>
            <person name="Jiang R.H."/>
            <person name="Aerts A."/>
            <person name="Arredondo F.D."/>
            <person name="Baxter L."/>
            <person name="Bensasson D."/>
            <person name="Beynon J.L."/>
            <person name="Chapman J."/>
            <person name="Damasceno C.M."/>
            <person name="Dorrance A.E."/>
            <person name="Dou D."/>
            <person name="Dickerman A.W."/>
            <person name="Dubchak I.L."/>
            <person name="Garbelotto M."/>
            <person name="Gijzen M."/>
            <person name="Gordon S.G."/>
            <person name="Govers F."/>
            <person name="Grunwald N.J."/>
            <person name="Huang W."/>
            <person name="Ivors K.L."/>
            <person name="Jones R.W."/>
            <person name="Kamoun S."/>
            <person name="Krampis K."/>
            <person name="Lamour K.H."/>
            <person name="Lee M.K."/>
            <person name="McDonald W.H."/>
            <person name="Medina M."/>
            <person name="Meijer H.J."/>
            <person name="Nordberg E.K."/>
            <person name="Maclean D.J."/>
            <person name="Ospina-Giraldo M.D."/>
            <person name="Morris P.F."/>
            <person name="Phuntumart V."/>
            <person name="Putnam N.H."/>
            <person name="Rash S."/>
            <person name="Rose J.K."/>
            <person name="Sakihama Y."/>
            <person name="Salamov A.A."/>
            <person name="Savidor A."/>
            <person name="Scheuring C.F."/>
            <person name="Smith B.M."/>
            <person name="Sobral B.W."/>
            <person name="Terry A."/>
            <person name="Torto-Alalibo T.A."/>
            <person name="Win J."/>
            <person name="Xu Z."/>
            <person name="Zhang H."/>
            <person name="Grigoriev I.V."/>
            <person name="Rokhsar D.S."/>
            <person name="Boore J.L."/>
        </authorList>
    </citation>
    <scope>NUCLEOTIDE SEQUENCE [LARGE SCALE GENOMIC DNA]</scope>
    <source>
        <strain evidence="3 4">P6497</strain>
    </source>
</reference>
<organism evidence="3 4">
    <name type="scientific">Phytophthora sojae (strain P6497)</name>
    <name type="common">Soybean stem and root rot agent</name>
    <name type="synonym">Phytophthora megasperma f. sp. glycines</name>
    <dbReference type="NCBI Taxonomy" id="1094619"/>
    <lineage>
        <taxon>Eukaryota</taxon>
        <taxon>Sar</taxon>
        <taxon>Stramenopiles</taxon>
        <taxon>Oomycota</taxon>
        <taxon>Peronosporomycetes</taxon>
        <taxon>Peronosporales</taxon>
        <taxon>Peronosporaceae</taxon>
        <taxon>Phytophthora</taxon>
    </lineage>
</organism>
<dbReference type="Gene3D" id="2.30.30.140">
    <property type="match status" value="1"/>
</dbReference>
<gene>
    <name evidence="3" type="ORF">PHYSODRAFT_445970</name>
</gene>
<dbReference type="Pfam" id="PF21743">
    <property type="entry name" value="PTM_DIR17_Tudor"/>
    <property type="match status" value="1"/>
</dbReference>
<feature type="compositionally biased region" description="Pro residues" evidence="1">
    <location>
        <begin position="66"/>
        <end position="76"/>
    </location>
</feature>
<dbReference type="EMBL" id="JH159153">
    <property type="protein sequence ID" value="EGZ20772.1"/>
    <property type="molecule type" value="Genomic_DNA"/>
</dbReference>
<feature type="non-terminal residue" evidence="3">
    <location>
        <position position="264"/>
    </location>
</feature>
<dbReference type="RefSeq" id="XP_009523489.1">
    <property type="nucleotide sequence ID" value="XM_009525194.1"/>
</dbReference>
<proteinExistence type="predicted"/>
<evidence type="ECO:0000313" key="4">
    <source>
        <dbReference type="Proteomes" id="UP000002640"/>
    </source>
</evidence>
<feature type="region of interest" description="Disordered" evidence="1">
    <location>
        <begin position="162"/>
        <end position="216"/>
    </location>
</feature>
<evidence type="ECO:0000313" key="3">
    <source>
        <dbReference type="EMBL" id="EGZ20772.1"/>
    </source>
</evidence>
<dbReference type="CDD" id="cd20401">
    <property type="entry name" value="Tudor_AtPTM-like"/>
    <property type="match status" value="1"/>
</dbReference>